<dbReference type="AlphaFoldDB" id="A0A2U1TCD7"/>
<organism evidence="1 2">
    <name type="scientific">Mycetocola zhujimingii</name>
    <dbReference type="NCBI Taxonomy" id="2079792"/>
    <lineage>
        <taxon>Bacteria</taxon>
        <taxon>Bacillati</taxon>
        <taxon>Actinomycetota</taxon>
        <taxon>Actinomycetes</taxon>
        <taxon>Micrococcales</taxon>
        <taxon>Microbacteriaceae</taxon>
        <taxon>Mycetocola</taxon>
    </lineage>
</organism>
<dbReference type="SUPFAM" id="SSF141694">
    <property type="entry name" value="AF2212/PG0164-like"/>
    <property type="match status" value="1"/>
</dbReference>
<accession>A0A2U1TCD7</accession>
<dbReference type="Gene3D" id="2.40.30.100">
    <property type="entry name" value="AF2212/PG0164-like"/>
    <property type="match status" value="1"/>
</dbReference>
<evidence type="ECO:0000313" key="1">
    <source>
        <dbReference type="EMBL" id="PWC06559.1"/>
    </source>
</evidence>
<evidence type="ECO:0000313" key="2">
    <source>
        <dbReference type="Proteomes" id="UP000244962"/>
    </source>
</evidence>
<reference evidence="2" key="1">
    <citation type="submission" date="2018-04" db="EMBL/GenBank/DDBJ databases">
        <authorList>
            <person name="Liu S."/>
            <person name="Wang Z."/>
            <person name="Li J."/>
        </authorList>
    </citation>
    <scope>NUCLEOTIDE SEQUENCE [LARGE SCALE GENOMIC DNA]</scope>
    <source>
        <strain evidence="2">622</strain>
    </source>
</reference>
<dbReference type="Pfam" id="PF08922">
    <property type="entry name" value="DUF1905"/>
    <property type="match status" value="1"/>
</dbReference>
<dbReference type="EMBL" id="QEFB01000013">
    <property type="protein sequence ID" value="PWC06559.1"/>
    <property type="molecule type" value="Genomic_DNA"/>
</dbReference>
<dbReference type="InterPro" id="IPR015018">
    <property type="entry name" value="DUF1905"/>
</dbReference>
<protein>
    <submittedName>
        <fullName evidence="1">DUF1905 domain-containing protein</fullName>
    </submittedName>
</protein>
<dbReference type="Proteomes" id="UP000244962">
    <property type="component" value="Unassembled WGS sequence"/>
</dbReference>
<proteinExistence type="predicted"/>
<keyword evidence="2" id="KW-1185">Reference proteome</keyword>
<dbReference type="InterPro" id="IPR037079">
    <property type="entry name" value="AF2212/PG0164-like_sf"/>
</dbReference>
<sequence>MHFTFTAPLWEWSARAAWYFVSVPEEESADIREIPRMPSGFGAVKVRATVGNSTWDTSVFPGAAEGVYVLPMKKSVRVAEGIDEGDPVTVHLELLEL</sequence>
<dbReference type="RefSeq" id="WP_108963526.1">
    <property type="nucleotide sequence ID" value="NZ_QEFB01000013.1"/>
</dbReference>
<gene>
    <name evidence="1" type="ORF">DF223_12885</name>
</gene>
<name>A0A2U1TCD7_9MICO</name>
<comment type="caution">
    <text evidence="1">The sequence shown here is derived from an EMBL/GenBank/DDBJ whole genome shotgun (WGS) entry which is preliminary data.</text>
</comment>